<name>A0AC35UDE2_9BILA</name>
<evidence type="ECO:0000313" key="2">
    <source>
        <dbReference type="WBParaSite" id="RSKR_0001036550.1"/>
    </source>
</evidence>
<dbReference type="WBParaSite" id="RSKR_0001036550.1">
    <property type="protein sequence ID" value="RSKR_0001036550.1"/>
    <property type="gene ID" value="RSKR_0001036550"/>
</dbReference>
<dbReference type="Proteomes" id="UP000095286">
    <property type="component" value="Unplaced"/>
</dbReference>
<sequence>MNQRKILCSGSRSLRQRPPLCLLMDGDDELYGSFIDTQNGLIERSGNSTTDSFQGALQCEQVWVARTCKCSSNFNGDSYHQLPINCQQQVHRVDDRPGLTCPEVVSRLAVTPIFIICGQGAGSAVKVSV</sequence>
<evidence type="ECO:0000313" key="1">
    <source>
        <dbReference type="Proteomes" id="UP000095286"/>
    </source>
</evidence>
<proteinExistence type="predicted"/>
<protein>
    <submittedName>
        <fullName evidence="2">Uncharacterized protein</fullName>
    </submittedName>
</protein>
<organism evidence="1 2">
    <name type="scientific">Rhabditophanes sp. KR3021</name>
    <dbReference type="NCBI Taxonomy" id="114890"/>
    <lineage>
        <taxon>Eukaryota</taxon>
        <taxon>Metazoa</taxon>
        <taxon>Ecdysozoa</taxon>
        <taxon>Nematoda</taxon>
        <taxon>Chromadorea</taxon>
        <taxon>Rhabditida</taxon>
        <taxon>Tylenchina</taxon>
        <taxon>Panagrolaimomorpha</taxon>
        <taxon>Strongyloidoidea</taxon>
        <taxon>Alloionematidae</taxon>
        <taxon>Rhabditophanes</taxon>
    </lineage>
</organism>
<accession>A0AC35UDE2</accession>
<reference evidence="2" key="1">
    <citation type="submission" date="2016-11" db="UniProtKB">
        <authorList>
            <consortium name="WormBaseParasite"/>
        </authorList>
    </citation>
    <scope>IDENTIFICATION</scope>
    <source>
        <strain evidence="2">KR3021</strain>
    </source>
</reference>